<proteinExistence type="predicted"/>
<dbReference type="NCBIfam" id="TIGR00797">
    <property type="entry name" value="matE"/>
    <property type="match status" value="1"/>
</dbReference>
<keyword evidence="3" id="KW-1003">Cell membrane</keyword>
<feature type="transmembrane region" description="Helical" evidence="7">
    <location>
        <begin position="286"/>
        <end position="308"/>
    </location>
</feature>
<sequence>MRKCEKARDFNSGSVLSNILYFSLPYLLSYFLQTLYGMADLFIIGQFDGTAATTAVSLGSQVMHMLTVILVGLAMGTTVSIGQAVGARDKKRAGEAIGNTVVLFLGVSVALMVLLTVLVRPIVALISTPEEAVAGTIQYLTICFIGIPFITAYNVISSIFRGLGDSKSPMYFIAIACGVNIVLDYLFMGAFHMGPAGAALGTTLSQTVSVLIAFWAIRRRDTGLTMKKSDLKPRGTAMGQLLRIGLPVAMQDGLIQVSFILITVIANRRGLTDAAAVGIVEKIISFVFLVPSSMLSTVSALCAQNIGAGEEERARKTLRYAIFIATGFGLFMAVLVQFIANPVVGLFSKDAAVVMQGGWYFRGYIFDCMFAGIHFSFSGYFCACGRSELSFLHNIAAIVLVRIPGAYLMSKLFPMSLLPMGLATAAGSMLSVMICTIAYGWLKSCSPSDGRRKKSFSHTRNVVQ</sequence>
<keyword evidence="9" id="KW-1185">Reference proteome</keyword>
<evidence type="ECO:0000256" key="2">
    <source>
        <dbReference type="ARBA" id="ARBA00022448"/>
    </source>
</evidence>
<evidence type="ECO:0000313" key="9">
    <source>
        <dbReference type="Proteomes" id="UP001438008"/>
    </source>
</evidence>
<dbReference type="Proteomes" id="UP001438008">
    <property type="component" value="Unassembled WGS sequence"/>
</dbReference>
<comment type="subcellular location">
    <subcellularLocation>
        <location evidence="1">Cell membrane</location>
        <topology evidence="1">Multi-pass membrane protein</topology>
    </subcellularLocation>
</comment>
<feature type="transmembrane region" description="Helical" evidence="7">
    <location>
        <begin position="241"/>
        <end position="266"/>
    </location>
</feature>
<evidence type="ECO:0000256" key="5">
    <source>
        <dbReference type="ARBA" id="ARBA00022989"/>
    </source>
</evidence>
<feature type="transmembrane region" description="Helical" evidence="7">
    <location>
        <begin position="389"/>
        <end position="409"/>
    </location>
</feature>
<protein>
    <submittedName>
        <fullName evidence="8">MATE family efflux transporter</fullName>
    </submittedName>
</protein>
<dbReference type="InterPro" id="IPR052031">
    <property type="entry name" value="Membrane_Transporter-Flippase"/>
</dbReference>
<keyword evidence="4 7" id="KW-0812">Transmembrane</keyword>
<evidence type="ECO:0000256" key="4">
    <source>
        <dbReference type="ARBA" id="ARBA00022692"/>
    </source>
</evidence>
<evidence type="ECO:0000256" key="7">
    <source>
        <dbReference type="SAM" id="Phobius"/>
    </source>
</evidence>
<feature type="transmembrane region" description="Helical" evidence="7">
    <location>
        <begin position="197"/>
        <end position="217"/>
    </location>
</feature>
<evidence type="ECO:0000256" key="3">
    <source>
        <dbReference type="ARBA" id="ARBA00022475"/>
    </source>
</evidence>
<evidence type="ECO:0000256" key="6">
    <source>
        <dbReference type="ARBA" id="ARBA00023136"/>
    </source>
</evidence>
<feature type="transmembrane region" description="Helical" evidence="7">
    <location>
        <begin position="320"/>
        <end position="339"/>
    </location>
</feature>
<name>A0ABV1FJL0_9FIRM</name>
<feature type="transmembrane region" description="Helical" evidence="7">
    <location>
        <begin position="421"/>
        <end position="442"/>
    </location>
</feature>
<dbReference type="InterPro" id="IPR002528">
    <property type="entry name" value="MATE_fam"/>
</dbReference>
<keyword evidence="2" id="KW-0813">Transport</keyword>
<feature type="transmembrane region" description="Helical" evidence="7">
    <location>
        <begin position="97"/>
        <end position="119"/>
    </location>
</feature>
<dbReference type="RefSeq" id="WP_349164980.1">
    <property type="nucleotide sequence ID" value="NZ_JBBMFE010000012.1"/>
</dbReference>
<gene>
    <name evidence="8" type="ORF">WMO29_12220</name>
</gene>
<organism evidence="8 9">
    <name type="scientific">Laedolimicola intestinihominis</name>
    <dbReference type="NCBI Taxonomy" id="3133166"/>
    <lineage>
        <taxon>Bacteria</taxon>
        <taxon>Bacillati</taxon>
        <taxon>Bacillota</taxon>
        <taxon>Clostridia</taxon>
        <taxon>Lachnospirales</taxon>
        <taxon>Lachnospiraceae</taxon>
        <taxon>Laedolimicola</taxon>
    </lineage>
</organism>
<dbReference type="PIRSF" id="PIRSF006603">
    <property type="entry name" value="DinF"/>
    <property type="match status" value="1"/>
</dbReference>
<reference evidence="8 9" key="1">
    <citation type="submission" date="2024-03" db="EMBL/GenBank/DDBJ databases">
        <title>Human intestinal bacterial collection.</title>
        <authorList>
            <person name="Pauvert C."/>
            <person name="Hitch T.C.A."/>
            <person name="Clavel T."/>
        </authorList>
    </citation>
    <scope>NUCLEOTIDE SEQUENCE [LARGE SCALE GENOMIC DNA]</scope>
    <source>
        <strain evidence="8 9">CLA-AA-H132</strain>
    </source>
</reference>
<dbReference type="CDD" id="cd13138">
    <property type="entry name" value="MATE_yoeA_like"/>
    <property type="match status" value="1"/>
</dbReference>
<feature type="transmembrane region" description="Helical" evidence="7">
    <location>
        <begin position="359"/>
        <end position="382"/>
    </location>
</feature>
<dbReference type="Pfam" id="PF01554">
    <property type="entry name" value="MatE"/>
    <property type="match status" value="2"/>
</dbReference>
<dbReference type="PANTHER" id="PTHR43549">
    <property type="entry name" value="MULTIDRUG RESISTANCE PROTEIN YPNP-RELATED"/>
    <property type="match status" value="1"/>
</dbReference>
<dbReference type="PANTHER" id="PTHR43549:SF3">
    <property type="entry name" value="MULTIDRUG RESISTANCE PROTEIN YPNP-RELATED"/>
    <property type="match status" value="1"/>
</dbReference>
<dbReference type="InterPro" id="IPR048279">
    <property type="entry name" value="MdtK-like"/>
</dbReference>
<feature type="transmembrane region" description="Helical" evidence="7">
    <location>
        <begin position="12"/>
        <end position="32"/>
    </location>
</feature>
<evidence type="ECO:0000313" key="8">
    <source>
        <dbReference type="EMBL" id="MEQ2473244.1"/>
    </source>
</evidence>
<comment type="caution">
    <text evidence="8">The sequence shown here is derived from an EMBL/GenBank/DDBJ whole genome shotgun (WGS) entry which is preliminary data.</text>
</comment>
<feature type="transmembrane region" description="Helical" evidence="7">
    <location>
        <begin position="139"/>
        <end position="160"/>
    </location>
</feature>
<feature type="transmembrane region" description="Helical" evidence="7">
    <location>
        <begin position="62"/>
        <end position="85"/>
    </location>
</feature>
<keyword evidence="5 7" id="KW-1133">Transmembrane helix</keyword>
<evidence type="ECO:0000256" key="1">
    <source>
        <dbReference type="ARBA" id="ARBA00004651"/>
    </source>
</evidence>
<accession>A0ABV1FJL0</accession>
<dbReference type="EMBL" id="JBBMFE010000012">
    <property type="protein sequence ID" value="MEQ2473244.1"/>
    <property type="molecule type" value="Genomic_DNA"/>
</dbReference>
<keyword evidence="6 7" id="KW-0472">Membrane</keyword>
<feature type="transmembrane region" description="Helical" evidence="7">
    <location>
        <begin position="172"/>
        <end position="191"/>
    </location>
</feature>